<dbReference type="GO" id="GO:0003677">
    <property type="term" value="F:DNA binding"/>
    <property type="evidence" value="ECO:0007669"/>
    <property type="project" value="InterPro"/>
</dbReference>
<name>A0A2U1SLM5_METSR</name>
<reference evidence="2 3" key="1">
    <citation type="journal article" date="2018" name="Appl. Microbiol. Biotechnol.">
        <title>Co-cultivation of the strictly anaerobic methanogen Methanosarcina barkeri with aerobic methanotrophs in an oxygen-limited membrane bioreactor.</title>
        <authorList>
            <person name="In 't Zandt M.H."/>
            <person name="van den Bosch T.J.M."/>
            <person name="Rijkers R."/>
            <person name="van Kessel M.A.H.J."/>
            <person name="Jetten M.S.M."/>
            <person name="Welte C.U."/>
        </authorList>
    </citation>
    <scope>NUCLEOTIDE SEQUENCE [LARGE SCALE GENOMIC DNA]</scope>
    <source>
        <strain evidence="2 3">DSM 17706</strain>
    </source>
</reference>
<organism evidence="2 3">
    <name type="scientific">Methylosinus sporium</name>
    <dbReference type="NCBI Taxonomy" id="428"/>
    <lineage>
        <taxon>Bacteria</taxon>
        <taxon>Pseudomonadati</taxon>
        <taxon>Pseudomonadota</taxon>
        <taxon>Alphaproteobacteria</taxon>
        <taxon>Hyphomicrobiales</taxon>
        <taxon>Methylocystaceae</taxon>
        <taxon>Methylosinus</taxon>
    </lineage>
</organism>
<dbReference type="OrthoDB" id="3010308at2"/>
<comment type="caution">
    <text evidence="2">The sequence shown here is derived from an EMBL/GenBank/DDBJ whole genome shotgun (WGS) entry which is preliminary data.</text>
</comment>
<dbReference type="InterPro" id="IPR007560">
    <property type="entry name" value="Restrct_endonuc_IV_Mrr"/>
</dbReference>
<dbReference type="GO" id="GO:0009307">
    <property type="term" value="P:DNA restriction-modification system"/>
    <property type="evidence" value="ECO:0007669"/>
    <property type="project" value="InterPro"/>
</dbReference>
<dbReference type="Pfam" id="PF04471">
    <property type="entry name" value="Mrr_cat"/>
    <property type="match status" value="1"/>
</dbReference>
<feature type="domain" description="Restriction endonuclease type IV Mrr" evidence="1">
    <location>
        <begin position="116"/>
        <end position="205"/>
    </location>
</feature>
<sequence>MTKAREIVTRLEAVIGVDGAPVRLVSIIEIQLVEHFGLSAIEAAEKAEQCSSQVSRLIFKRLAESETAGTSPVLNIVGSTLDTVVGFCYVLPTDQSSIAGKKQQRIHIDTLLKKIKAITFSEFELFGKRILEELGAGQATVTPHGNDQGIDFFGQFSFGQLSDVPRPFLQLAHDVKLLFAGQAKHYPNRAISTSVVRELIGAISLARTKTFSSDGIDIFGDLDMRPFSPVVTLLFTTGTFSSGALHLAASAGIIAKSGEQLAVFLADRGVGMVRGASGVVFDEAAFERWLSGDSIDDENGIVNESRSVKANGLQRQSKESSCLVSSLEG</sequence>
<evidence type="ECO:0000313" key="3">
    <source>
        <dbReference type="Proteomes" id="UP000245137"/>
    </source>
</evidence>
<dbReference type="EMBL" id="PUIV01000047">
    <property type="protein sequence ID" value="PWB92518.1"/>
    <property type="molecule type" value="Genomic_DNA"/>
</dbReference>
<accession>A0A2U1SLM5</accession>
<dbReference type="Proteomes" id="UP000245137">
    <property type="component" value="Unassembled WGS sequence"/>
</dbReference>
<dbReference type="GO" id="GO:0004519">
    <property type="term" value="F:endonuclease activity"/>
    <property type="evidence" value="ECO:0007669"/>
    <property type="project" value="InterPro"/>
</dbReference>
<dbReference type="Gene3D" id="3.40.1350.10">
    <property type="match status" value="1"/>
</dbReference>
<evidence type="ECO:0000313" key="2">
    <source>
        <dbReference type="EMBL" id="PWB92518.1"/>
    </source>
</evidence>
<dbReference type="RefSeq" id="WP_108918574.1">
    <property type="nucleotide sequence ID" value="NZ_BGJY01000002.1"/>
</dbReference>
<dbReference type="InterPro" id="IPR011856">
    <property type="entry name" value="tRNA_endonuc-like_dom_sf"/>
</dbReference>
<dbReference type="AlphaFoldDB" id="A0A2U1SLM5"/>
<evidence type="ECO:0000259" key="1">
    <source>
        <dbReference type="Pfam" id="PF04471"/>
    </source>
</evidence>
<gene>
    <name evidence="2" type="ORF">C5689_17770</name>
</gene>
<protein>
    <recommendedName>
        <fullName evidence="1">Restriction endonuclease type IV Mrr domain-containing protein</fullName>
    </recommendedName>
</protein>
<proteinExistence type="predicted"/>
<keyword evidence="3" id="KW-1185">Reference proteome</keyword>